<accession>A0ABU9YMW4</accession>
<dbReference type="InterPro" id="IPR002347">
    <property type="entry name" value="SDR_fam"/>
</dbReference>
<evidence type="ECO:0000256" key="4">
    <source>
        <dbReference type="SAM" id="MobiDB-lite"/>
    </source>
</evidence>
<dbReference type="EMBL" id="JBBKTW010000006">
    <property type="protein sequence ID" value="MEN2990130.1"/>
    <property type="molecule type" value="Genomic_DNA"/>
</dbReference>
<evidence type="ECO:0000256" key="3">
    <source>
        <dbReference type="RuleBase" id="RU000363"/>
    </source>
</evidence>
<reference evidence="5 6" key="1">
    <citation type="submission" date="2024-03" db="EMBL/GenBank/DDBJ databases">
        <title>High-quality draft genome sequencing of Tistrella sp. BH-R2-4.</title>
        <authorList>
            <person name="Dong C."/>
        </authorList>
    </citation>
    <scope>NUCLEOTIDE SEQUENCE [LARGE SCALE GENOMIC DNA]</scope>
    <source>
        <strain evidence="5 6">BH-R2-4</strain>
    </source>
</reference>
<dbReference type="PRINTS" id="PR00080">
    <property type="entry name" value="SDRFAMILY"/>
</dbReference>
<organism evidence="5 6">
    <name type="scientific">Tistrella arctica</name>
    <dbReference type="NCBI Taxonomy" id="3133430"/>
    <lineage>
        <taxon>Bacteria</taxon>
        <taxon>Pseudomonadati</taxon>
        <taxon>Pseudomonadota</taxon>
        <taxon>Alphaproteobacteria</taxon>
        <taxon>Geminicoccales</taxon>
        <taxon>Geminicoccaceae</taxon>
        <taxon>Tistrella</taxon>
    </lineage>
</organism>
<keyword evidence="2" id="KW-0560">Oxidoreductase</keyword>
<feature type="compositionally biased region" description="Pro residues" evidence="4">
    <location>
        <begin position="1"/>
        <end position="10"/>
    </location>
</feature>
<dbReference type="PANTHER" id="PTHR44196:SF1">
    <property type="entry name" value="DEHYDROGENASE_REDUCTASE SDR FAMILY MEMBER 7B"/>
    <property type="match status" value="1"/>
</dbReference>
<name>A0ABU9YMW4_9PROT</name>
<gene>
    <name evidence="5" type="ORF">WG926_17560</name>
</gene>
<feature type="region of interest" description="Disordered" evidence="4">
    <location>
        <begin position="1"/>
        <end position="29"/>
    </location>
</feature>
<evidence type="ECO:0000313" key="5">
    <source>
        <dbReference type="EMBL" id="MEN2990130.1"/>
    </source>
</evidence>
<dbReference type="RefSeq" id="WP_345937925.1">
    <property type="nucleotide sequence ID" value="NZ_JBBKTW010000006.1"/>
</dbReference>
<sequence>MPAEMPPTRPGLPDDASLPADRLPPSDAGPAPLLRRLESWHGRRVWLIGASDGIGRDLARLLAAEGARVAISARRADDLAALAAELGPDARALALDATDQAALDAAAASLLADWGGVDHVIYAAGVYWPMGADDLDIEKAATMIEVNLIGALRVAAVAIPVLARGTRPQLALVASASAYRGLPRAIGYGASKAGVLNLAETLAIELAPRGIDVRVINPGFVRTRLTDMNSFRMPAMIDAATAARAISDGLKSRRFHIHFPKRFTLFLVLARALPSRWWLALAARPVKG</sequence>
<evidence type="ECO:0000313" key="6">
    <source>
        <dbReference type="Proteomes" id="UP001413721"/>
    </source>
</evidence>
<comment type="caution">
    <text evidence="5">The sequence shown here is derived from an EMBL/GenBank/DDBJ whole genome shotgun (WGS) entry which is preliminary data.</text>
</comment>
<dbReference type="PRINTS" id="PR00081">
    <property type="entry name" value="GDHRDH"/>
</dbReference>
<dbReference type="PANTHER" id="PTHR44196">
    <property type="entry name" value="DEHYDROGENASE/REDUCTASE SDR FAMILY MEMBER 7B"/>
    <property type="match status" value="1"/>
</dbReference>
<dbReference type="PROSITE" id="PS00061">
    <property type="entry name" value="ADH_SHORT"/>
    <property type="match status" value="1"/>
</dbReference>
<keyword evidence="6" id="KW-1185">Reference proteome</keyword>
<evidence type="ECO:0000256" key="1">
    <source>
        <dbReference type="ARBA" id="ARBA00006484"/>
    </source>
</evidence>
<dbReference type="SUPFAM" id="SSF51735">
    <property type="entry name" value="NAD(P)-binding Rossmann-fold domains"/>
    <property type="match status" value="1"/>
</dbReference>
<dbReference type="InterPro" id="IPR020904">
    <property type="entry name" value="Sc_DH/Rdtase_CS"/>
</dbReference>
<dbReference type="Gene3D" id="3.40.50.720">
    <property type="entry name" value="NAD(P)-binding Rossmann-like Domain"/>
    <property type="match status" value="1"/>
</dbReference>
<dbReference type="Pfam" id="PF00106">
    <property type="entry name" value="adh_short"/>
    <property type="match status" value="1"/>
</dbReference>
<proteinExistence type="inferred from homology"/>
<dbReference type="Proteomes" id="UP001413721">
    <property type="component" value="Unassembled WGS sequence"/>
</dbReference>
<dbReference type="InterPro" id="IPR036291">
    <property type="entry name" value="NAD(P)-bd_dom_sf"/>
</dbReference>
<evidence type="ECO:0000256" key="2">
    <source>
        <dbReference type="ARBA" id="ARBA00023002"/>
    </source>
</evidence>
<protein>
    <submittedName>
        <fullName evidence="5">SDR family NAD(P)-dependent oxidoreductase</fullName>
    </submittedName>
</protein>
<comment type="similarity">
    <text evidence="1 3">Belongs to the short-chain dehydrogenases/reductases (SDR) family.</text>
</comment>